<name>A0A2T3ACF7_9PEZI</name>
<proteinExistence type="predicted"/>
<organism evidence="2 3">
    <name type="scientific">Coniella lustricola</name>
    <dbReference type="NCBI Taxonomy" id="2025994"/>
    <lineage>
        <taxon>Eukaryota</taxon>
        <taxon>Fungi</taxon>
        <taxon>Dikarya</taxon>
        <taxon>Ascomycota</taxon>
        <taxon>Pezizomycotina</taxon>
        <taxon>Sordariomycetes</taxon>
        <taxon>Sordariomycetidae</taxon>
        <taxon>Diaporthales</taxon>
        <taxon>Schizoparmaceae</taxon>
        <taxon>Coniella</taxon>
    </lineage>
</organism>
<feature type="compositionally biased region" description="Low complexity" evidence="1">
    <location>
        <begin position="52"/>
        <end position="67"/>
    </location>
</feature>
<evidence type="ECO:0000256" key="1">
    <source>
        <dbReference type="SAM" id="MobiDB-lite"/>
    </source>
</evidence>
<sequence length="443" mass="47914">MLLPLLKAVKASLSSKKMTDNARPASIQVNGKPISPPILIGSSVGAFFASNEQVQTEQQTQRQQQQRFPKLSRRQRERPLPKLPLIIPIPTPLLQPLEDMDPASSSSSLAPLSPSFPFPIIRVPVPAPPCPSTPAEKSPVSSCSQETQFQVAEYIPQRPPLRCTATYSTFRSLTGITTLTLTRTAPTESNNLAATSAAAITTTTATTALFRTETCKRCINGMEKCLICYRRAQVNLSLFNGGDPACDGCRQGLCGARGTVSTPSIMSSGFVRARIVPRFIGDDGGESFVSTPCFLPFAARVSASALLPTVVPSAESYWYSTEPLTSRSYRDCAGDTTASIASLQVIKNLPRPQYNGTAAAIDEMELRDGSGIDHCIEAANVSHDDDNVDELMFSDTSSPRDCISFDLDSYEIRQVDNIVVASGSPRLIVIDLKADSEKEEMNR</sequence>
<gene>
    <name evidence="2" type="ORF">BD289DRAFT_481362</name>
</gene>
<protein>
    <submittedName>
        <fullName evidence="2">Uncharacterized protein</fullName>
    </submittedName>
</protein>
<reference evidence="2 3" key="1">
    <citation type="journal article" date="2018" name="Mycol. Prog.">
        <title>Coniella lustricola, a new species from submerged detritus.</title>
        <authorList>
            <person name="Raudabaugh D.B."/>
            <person name="Iturriaga T."/>
            <person name="Carver A."/>
            <person name="Mondo S."/>
            <person name="Pangilinan J."/>
            <person name="Lipzen A."/>
            <person name="He G."/>
            <person name="Amirebrahimi M."/>
            <person name="Grigoriev I.V."/>
            <person name="Miller A.N."/>
        </authorList>
    </citation>
    <scope>NUCLEOTIDE SEQUENCE [LARGE SCALE GENOMIC DNA]</scope>
    <source>
        <strain evidence="2 3">B22-T-1</strain>
    </source>
</reference>
<keyword evidence="3" id="KW-1185">Reference proteome</keyword>
<evidence type="ECO:0000313" key="2">
    <source>
        <dbReference type="EMBL" id="PSR91924.1"/>
    </source>
</evidence>
<feature type="region of interest" description="Disordered" evidence="1">
    <location>
        <begin position="52"/>
        <end position="82"/>
    </location>
</feature>
<accession>A0A2T3ACF7</accession>
<evidence type="ECO:0000313" key="3">
    <source>
        <dbReference type="Proteomes" id="UP000241462"/>
    </source>
</evidence>
<dbReference type="AlphaFoldDB" id="A0A2T3ACF7"/>
<dbReference type="Proteomes" id="UP000241462">
    <property type="component" value="Unassembled WGS sequence"/>
</dbReference>
<dbReference type="InParanoid" id="A0A2T3ACF7"/>
<dbReference type="EMBL" id="KZ678413">
    <property type="protein sequence ID" value="PSR91924.1"/>
    <property type="molecule type" value="Genomic_DNA"/>
</dbReference>